<organism evidence="5 6">
    <name type="scientific">Candidatus Fimadaptatus faecigallinarum</name>
    <dbReference type="NCBI Taxonomy" id="2840814"/>
    <lineage>
        <taxon>Bacteria</taxon>
        <taxon>Bacillati</taxon>
        <taxon>Bacillota</taxon>
        <taxon>Clostridia</taxon>
        <taxon>Eubacteriales</taxon>
        <taxon>Candidatus Fimadaptatus</taxon>
    </lineage>
</organism>
<sequence>MRFAITGSGTISHRFAQAIARIPGSEVSAVLSRTQQRADAFAAEIGARRGYCDIDNMLEDANVDAVYIGVPNNLHLAQTLAALRHHKPVLCEKPMCCGQSDALTAIEAARECDTLLMEALWTRTMPAYRRAKDWIAQGRIGAPLAINAAFCFHTSYDPASRLYDPALGGGALFDVGVYALGFALDMAGRAPDAVNGMLHLCPGGVDDYAAVQLRLGDVIASLNAGVNVSQPGDAYVYGERGCIYMPKFWGARRCELRDNSGALLDSFDDPIREDLYYEALHFIDCCERGLKQSPLMPLADSLELARLYDKLRAQAGLEPVSFG</sequence>
<dbReference type="PANTHER" id="PTHR22604">
    <property type="entry name" value="OXIDOREDUCTASES"/>
    <property type="match status" value="1"/>
</dbReference>
<dbReference type="Proteomes" id="UP000824123">
    <property type="component" value="Unassembled WGS sequence"/>
</dbReference>
<evidence type="ECO:0000259" key="4">
    <source>
        <dbReference type="Pfam" id="PF22725"/>
    </source>
</evidence>
<evidence type="ECO:0000256" key="1">
    <source>
        <dbReference type="ARBA" id="ARBA00010928"/>
    </source>
</evidence>
<dbReference type="Gene3D" id="3.30.360.10">
    <property type="entry name" value="Dihydrodipicolinate Reductase, domain 2"/>
    <property type="match status" value="1"/>
</dbReference>
<gene>
    <name evidence="5" type="ORF">IAC59_07535</name>
</gene>
<dbReference type="SUPFAM" id="SSF55347">
    <property type="entry name" value="Glyceraldehyde-3-phosphate dehydrogenase-like, C-terminal domain"/>
    <property type="match status" value="1"/>
</dbReference>
<comment type="similarity">
    <text evidence="1">Belongs to the Gfo/Idh/MocA family.</text>
</comment>
<evidence type="ECO:0000256" key="2">
    <source>
        <dbReference type="ARBA" id="ARBA00023002"/>
    </source>
</evidence>
<feature type="domain" description="Gfo/Idh/MocA-like oxidoreductase N-terminal" evidence="3">
    <location>
        <begin position="1"/>
        <end position="117"/>
    </location>
</feature>
<dbReference type="InterPro" id="IPR000683">
    <property type="entry name" value="Gfo/Idh/MocA-like_OxRdtase_N"/>
</dbReference>
<evidence type="ECO:0000259" key="3">
    <source>
        <dbReference type="Pfam" id="PF01408"/>
    </source>
</evidence>
<dbReference type="GO" id="GO:0000166">
    <property type="term" value="F:nucleotide binding"/>
    <property type="evidence" value="ECO:0007669"/>
    <property type="project" value="InterPro"/>
</dbReference>
<name>A0A9D1LSA5_9FIRM</name>
<dbReference type="EMBL" id="DVNK01000044">
    <property type="protein sequence ID" value="HIU47096.1"/>
    <property type="molecule type" value="Genomic_DNA"/>
</dbReference>
<accession>A0A9D1LSA5</accession>
<dbReference type="Pfam" id="PF01408">
    <property type="entry name" value="GFO_IDH_MocA"/>
    <property type="match status" value="1"/>
</dbReference>
<dbReference type="SUPFAM" id="SSF51735">
    <property type="entry name" value="NAD(P)-binding Rossmann-fold domains"/>
    <property type="match status" value="1"/>
</dbReference>
<proteinExistence type="inferred from homology"/>
<reference evidence="5" key="1">
    <citation type="submission" date="2020-10" db="EMBL/GenBank/DDBJ databases">
        <authorList>
            <person name="Gilroy R."/>
        </authorList>
    </citation>
    <scope>NUCLEOTIDE SEQUENCE</scope>
    <source>
        <strain evidence="5">ChiSxjej2B14-8506</strain>
    </source>
</reference>
<dbReference type="AlphaFoldDB" id="A0A9D1LSA5"/>
<keyword evidence="2" id="KW-0560">Oxidoreductase</keyword>
<dbReference type="GO" id="GO:0016491">
    <property type="term" value="F:oxidoreductase activity"/>
    <property type="evidence" value="ECO:0007669"/>
    <property type="project" value="UniProtKB-KW"/>
</dbReference>
<dbReference type="InterPro" id="IPR036291">
    <property type="entry name" value="NAD(P)-bd_dom_sf"/>
</dbReference>
<dbReference type="Gene3D" id="3.40.50.720">
    <property type="entry name" value="NAD(P)-binding Rossmann-like Domain"/>
    <property type="match status" value="1"/>
</dbReference>
<protein>
    <submittedName>
        <fullName evidence="5">Gfo/Idh/MocA family oxidoreductase</fullName>
    </submittedName>
</protein>
<dbReference type="InterPro" id="IPR055170">
    <property type="entry name" value="GFO_IDH_MocA-like_dom"/>
</dbReference>
<dbReference type="Pfam" id="PF22725">
    <property type="entry name" value="GFO_IDH_MocA_C3"/>
    <property type="match status" value="1"/>
</dbReference>
<dbReference type="PANTHER" id="PTHR22604:SF105">
    <property type="entry name" value="TRANS-1,2-DIHYDROBENZENE-1,2-DIOL DEHYDROGENASE"/>
    <property type="match status" value="1"/>
</dbReference>
<reference evidence="5" key="2">
    <citation type="journal article" date="2021" name="PeerJ">
        <title>Extensive microbial diversity within the chicken gut microbiome revealed by metagenomics and culture.</title>
        <authorList>
            <person name="Gilroy R."/>
            <person name="Ravi A."/>
            <person name="Getino M."/>
            <person name="Pursley I."/>
            <person name="Horton D.L."/>
            <person name="Alikhan N.F."/>
            <person name="Baker D."/>
            <person name="Gharbi K."/>
            <person name="Hall N."/>
            <person name="Watson M."/>
            <person name="Adriaenssens E.M."/>
            <person name="Foster-Nyarko E."/>
            <person name="Jarju S."/>
            <person name="Secka A."/>
            <person name="Antonio M."/>
            <person name="Oren A."/>
            <person name="Chaudhuri R.R."/>
            <person name="La Ragione R."/>
            <person name="Hildebrand F."/>
            <person name="Pallen M.J."/>
        </authorList>
    </citation>
    <scope>NUCLEOTIDE SEQUENCE</scope>
    <source>
        <strain evidence="5">ChiSxjej2B14-8506</strain>
    </source>
</reference>
<comment type="caution">
    <text evidence="5">The sequence shown here is derived from an EMBL/GenBank/DDBJ whole genome shotgun (WGS) entry which is preliminary data.</text>
</comment>
<evidence type="ECO:0000313" key="5">
    <source>
        <dbReference type="EMBL" id="HIU47096.1"/>
    </source>
</evidence>
<dbReference type="InterPro" id="IPR050984">
    <property type="entry name" value="Gfo/Idh/MocA_domain"/>
</dbReference>
<evidence type="ECO:0000313" key="6">
    <source>
        <dbReference type="Proteomes" id="UP000824123"/>
    </source>
</evidence>
<feature type="domain" description="GFO/IDH/MocA-like oxidoreductase" evidence="4">
    <location>
        <begin position="128"/>
        <end position="243"/>
    </location>
</feature>